<comment type="caution">
    <text evidence="1">The sequence shown here is derived from an EMBL/GenBank/DDBJ whole genome shotgun (WGS) entry which is preliminary data.</text>
</comment>
<reference evidence="1" key="1">
    <citation type="submission" date="2012-09" db="EMBL/GenBank/DDBJ databases">
        <title>Genome Sequence of alkane-degrading Bacterium Alcanivorax balearicus MACL04.</title>
        <authorList>
            <person name="Lai Q."/>
            <person name="Shao Z."/>
        </authorList>
    </citation>
    <scope>NUCLEOTIDE SEQUENCE</scope>
    <source>
        <strain evidence="1">MACL04</strain>
    </source>
</reference>
<dbReference type="EMBL" id="ARXS01000033">
    <property type="protein sequence ID" value="MCU5784529.1"/>
    <property type="molecule type" value="Genomic_DNA"/>
</dbReference>
<name>A0ABT2R434_9GAMM</name>
<keyword evidence="2" id="KW-1185">Reference proteome</keyword>
<evidence type="ECO:0008006" key="3">
    <source>
        <dbReference type="Google" id="ProtNLM"/>
    </source>
</evidence>
<evidence type="ECO:0000313" key="2">
    <source>
        <dbReference type="Proteomes" id="UP001064106"/>
    </source>
</evidence>
<gene>
    <name evidence="1" type="ORF">MA04_03829</name>
</gene>
<accession>A0ABT2R434</accession>
<dbReference type="RefSeq" id="WP_262462296.1">
    <property type="nucleotide sequence ID" value="NZ_ARXS01000033.1"/>
</dbReference>
<proteinExistence type="predicted"/>
<evidence type="ECO:0000313" key="1">
    <source>
        <dbReference type="EMBL" id="MCU5784529.1"/>
    </source>
</evidence>
<dbReference type="Proteomes" id="UP001064106">
    <property type="component" value="Unassembled WGS sequence"/>
</dbReference>
<protein>
    <recommendedName>
        <fullName evidence="3">Apea-like HEPN domain-containing protein</fullName>
    </recommendedName>
</protein>
<organism evidence="1 2">
    <name type="scientific">Alloalcanivorax balearicus MACL04</name>
    <dbReference type="NCBI Taxonomy" id="1177182"/>
    <lineage>
        <taxon>Bacteria</taxon>
        <taxon>Pseudomonadati</taxon>
        <taxon>Pseudomonadota</taxon>
        <taxon>Gammaproteobacteria</taxon>
        <taxon>Oceanospirillales</taxon>
        <taxon>Alcanivoracaceae</taxon>
        <taxon>Alloalcanivorax</taxon>
    </lineage>
</organism>
<sequence length="220" mass="25294">MESRHHNLKTRQRRERHGYPDSLSLRVHRALSWLDRAEQEADPDSRFIFLWIAFNAAYATGIDDRVHLNEQATFNAFLEKLCDLDGEKRLDELVWEAYPNAIRVLLDNPYVFSCFWDHQKGVLTEAQWKRSFDGAKKAAHTALARQKTPAVLSIVFSRIYTLRNQIIHGGATWNGRVNRDQIRDCVAILADLVPVVIGIMMDNPRTLWGAASYPVVLHEG</sequence>